<dbReference type="AlphaFoldDB" id="A0A6N2RWB3"/>
<name>A0A6N2RWB3_9BACE</name>
<gene>
    <name evidence="1" type="ORF">BFLFYP10_00213</name>
</gene>
<dbReference type="EMBL" id="CACRSZ010000018">
    <property type="protein sequence ID" value="VYS84729.1"/>
    <property type="molecule type" value="Genomic_DNA"/>
</dbReference>
<protein>
    <submittedName>
        <fullName evidence="1">Uncharacterized protein</fullName>
    </submittedName>
</protein>
<reference evidence="1" key="1">
    <citation type="submission" date="2019-11" db="EMBL/GenBank/DDBJ databases">
        <authorList>
            <person name="Feng L."/>
        </authorList>
    </citation>
    <scope>NUCLEOTIDE SEQUENCE</scope>
    <source>
        <strain evidence="1">BfaecisLFYP10</strain>
    </source>
</reference>
<evidence type="ECO:0000313" key="1">
    <source>
        <dbReference type="EMBL" id="VYS84729.1"/>
    </source>
</evidence>
<organism evidence="1">
    <name type="scientific">Bacteroides faecis</name>
    <dbReference type="NCBI Taxonomy" id="674529"/>
    <lineage>
        <taxon>Bacteria</taxon>
        <taxon>Pseudomonadati</taxon>
        <taxon>Bacteroidota</taxon>
        <taxon>Bacteroidia</taxon>
        <taxon>Bacteroidales</taxon>
        <taxon>Bacteroidaceae</taxon>
        <taxon>Bacteroides</taxon>
    </lineage>
</organism>
<proteinExistence type="predicted"/>
<accession>A0A6N2RWB3</accession>
<sequence>MLSLSACIALFIGVSAMVATVVAEWEQAVALTLRRLAICGFLNVIV</sequence>